<dbReference type="Proteomes" id="UP000405805">
    <property type="component" value="Unassembled WGS sequence"/>
</dbReference>
<reference evidence="4" key="1">
    <citation type="submission" date="2019-09" db="EMBL/GenBank/DDBJ databases">
        <title>Distinct polysaccharide growth profiles of human intestinal Prevotella copri isolates.</title>
        <authorList>
            <person name="Fehlner-Peach H."/>
            <person name="Magnabosco C."/>
            <person name="Raghavan V."/>
            <person name="Scher J.U."/>
            <person name="Tett A."/>
            <person name="Cox L.M."/>
            <person name="Gottsegen C."/>
            <person name="Watters A."/>
            <person name="Wiltshire- Gordon J.D."/>
            <person name="Segata N."/>
            <person name="Bonneau R."/>
            <person name="Littman D.R."/>
        </authorList>
    </citation>
    <scope>NUCLEOTIDE SEQUENCE [LARGE SCALE GENOMIC DNA]</scope>
    <source>
        <strain evidence="4">iA624</strain>
    </source>
</reference>
<comment type="caution">
    <text evidence="3">The sequence shown here is derived from an EMBL/GenBank/DDBJ whole genome shotgun (WGS) entry which is preliminary data.</text>
</comment>
<feature type="region of interest" description="Disordered" evidence="1">
    <location>
        <begin position="43"/>
        <end position="62"/>
    </location>
</feature>
<evidence type="ECO:0000313" key="3">
    <source>
        <dbReference type="EMBL" id="MQO11114.1"/>
    </source>
</evidence>
<feature type="signal peptide" evidence="2">
    <location>
        <begin position="1"/>
        <end position="34"/>
    </location>
</feature>
<dbReference type="AlphaFoldDB" id="A0AA90VIB1"/>
<evidence type="ECO:0000256" key="2">
    <source>
        <dbReference type="SAM" id="SignalP"/>
    </source>
</evidence>
<dbReference type="EMBL" id="VZBP01000201">
    <property type="protein sequence ID" value="MQO11114.1"/>
    <property type="molecule type" value="Genomic_DNA"/>
</dbReference>
<evidence type="ECO:0000256" key="1">
    <source>
        <dbReference type="SAM" id="MobiDB-lite"/>
    </source>
</evidence>
<gene>
    <name evidence="3" type="ORF">F7D57_15685</name>
</gene>
<feature type="compositionally biased region" description="Low complexity" evidence="1">
    <location>
        <begin position="95"/>
        <end position="106"/>
    </location>
</feature>
<name>A0AA90VIB1_9BACT</name>
<dbReference type="RefSeq" id="WP_153098174.1">
    <property type="nucleotide sequence ID" value="NZ_VZBP01000201.1"/>
</dbReference>
<accession>A0AA90VIB1</accession>
<evidence type="ECO:0000313" key="4">
    <source>
        <dbReference type="Proteomes" id="UP000405805"/>
    </source>
</evidence>
<protein>
    <submittedName>
        <fullName evidence="3">Uncharacterized protein</fullName>
    </submittedName>
</protein>
<feature type="region of interest" description="Disordered" evidence="1">
    <location>
        <begin position="77"/>
        <end position="108"/>
    </location>
</feature>
<keyword evidence="2" id="KW-0732">Signal</keyword>
<sequence length="489" mass="53600">MQKSRFSICKISSIKMNAIRTGMAAGFCFLLALAAGCSSDADQPPYPDGSNGDAGMNQPSENEDEITTVPFTITLGGLSGSDGNAKQDGRNTRVAPPGAGSSSSSGTIGEDYGYAETENVNAVRLIAFRRRVQNNGENSATYDAAVNDIQGFEYDPTNDRVINGKPTLEDGKKDDYLSGKPHKHYVVKGTFGISRGYEYRIIALAYDSQEKSPYPQYQANKVITNDMLNIKRGTTFQEFKATFASYLVNDKDRTDTPNNWLGYLKKISPLGVLPQPHNVKCLSRQLITVPQLFYGTLYQQGDATKNPIISSADYQKETLGNNTPTPLVGTLYRGMAEVEVHITSAAHYSNRVETQWYCLLADNVLTQMPLTSYDGFKQGSEPINKYSTEGGTYTAIAYAPFPGEGNEVVLKAFVLPGKTHLAVRMGFNGKPYALNSRVKAKDMMSSEAATGVIVVDGVSNLFYLRRNHKYVFTYADQSKLTGDKSRLLE</sequence>
<feature type="chain" id="PRO_5041694967" evidence="2">
    <location>
        <begin position="35"/>
        <end position="489"/>
    </location>
</feature>
<organism evidence="3 4">
    <name type="scientific">Segatella copri</name>
    <dbReference type="NCBI Taxonomy" id="165179"/>
    <lineage>
        <taxon>Bacteria</taxon>
        <taxon>Pseudomonadati</taxon>
        <taxon>Bacteroidota</taxon>
        <taxon>Bacteroidia</taxon>
        <taxon>Bacteroidales</taxon>
        <taxon>Prevotellaceae</taxon>
        <taxon>Segatella</taxon>
    </lineage>
</organism>
<proteinExistence type="predicted"/>